<feature type="non-terminal residue" evidence="1">
    <location>
        <position position="1"/>
    </location>
</feature>
<dbReference type="AlphaFoldDB" id="A0A5J9WLV2"/>
<proteinExistence type="predicted"/>
<protein>
    <submittedName>
        <fullName evidence="1">Uncharacterized protein</fullName>
    </submittedName>
</protein>
<dbReference type="Proteomes" id="UP000324897">
    <property type="component" value="Chromosome 6"/>
</dbReference>
<reference evidence="1 2" key="1">
    <citation type="journal article" date="2019" name="Sci. Rep.">
        <title>A high-quality genome of Eragrostis curvula grass provides insights into Poaceae evolution and supports new strategies to enhance forage quality.</title>
        <authorList>
            <person name="Carballo J."/>
            <person name="Santos B.A.C.M."/>
            <person name="Zappacosta D."/>
            <person name="Garbus I."/>
            <person name="Selva J.P."/>
            <person name="Gallo C.A."/>
            <person name="Diaz A."/>
            <person name="Albertini E."/>
            <person name="Caccamo M."/>
            <person name="Echenique V."/>
        </authorList>
    </citation>
    <scope>NUCLEOTIDE SEQUENCE [LARGE SCALE GENOMIC DNA]</scope>
    <source>
        <strain evidence="2">cv. Victoria</strain>
        <tissue evidence="1">Leaf</tissue>
    </source>
</reference>
<keyword evidence="2" id="KW-1185">Reference proteome</keyword>
<dbReference type="Gramene" id="TVU48906">
    <property type="protein sequence ID" value="TVU48906"/>
    <property type="gene ID" value="EJB05_00190"/>
</dbReference>
<evidence type="ECO:0000313" key="2">
    <source>
        <dbReference type="Proteomes" id="UP000324897"/>
    </source>
</evidence>
<evidence type="ECO:0000313" key="1">
    <source>
        <dbReference type="EMBL" id="TVU48906.1"/>
    </source>
</evidence>
<gene>
    <name evidence="1" type="ORF">EJB05_00190</name>
</gene>
<comment type="caution">
    <text evidence="1">The sequence shown here is derived from an EMBL/GenBank/DDBJ whole genome shotgun (WGS) entry which is preliminary data.</text>
</comment>
<organism evidence="1 2">
    <name type="scientific">Eragrostis curvula</name>
    <name type="common">weeping love grass</name>
    <dbReference type="NCBI Taxonomy" id="38414"/>
    <lineage>
        <taxon>Eukaryota</taxon>
        <taxon>Viridiplantae</taxon>
        <taxon>Streptophyta</taxon>
        <taxon>Embryophyta</taxon>
        <taxon>Tracheophyta</taxon>
        <taxon>Spermatophyta</taxon>
        <taxon>Magnoliopsida</taxon>
        <taxon>Liliopsida</taxon>
        <taxon>Poales</taxon>
        <taxon>Poaceae</taxon>
        <taxon>PACMAD clade</taxon>
        <taxon>Chloridoideae</taxon>
        <taxon>Eragrostideae</taxon>
        <taxon>Eragrostidinae</taxon>
        <taxon>Eragrostis</taxon>
    </lineage>
</organism>
<sequence length="72" mass="8432">MTDPRCRRVTRRGRWGPREPEAWLLLLDGRERSSGGPPFLVEGRRLLVNSKMRKHVGRRFLPGRWSSHGRVV</sequence>
<name>A0A5J9WLV2_9POAL</name>
<dbReference type="EMBL" id="RWGY01000002">
    <property type="protein sequence ID" value="TVU48906.1"/>
    <property type="molecule type" value="Genomic_DNA"/>
</dbReference>
<accession>A0A5J9WLV2</accession>